<proteinExistence type="predicted"/>
<dbReference type="Proteomes" id="UP000243459">
    <property type="component" value="Chromosome 7"/>
</dbReference>
<reference evidence="2" key="1">
    <citation type="journal article" date="2017" name="Nat. Commun.">
        <title>The asparagus genome sheds light on the origin and evolution of a young Y chromosome.</title>
        <authorList>
            <person name="Harkess A."/>
            <person name="Zhou J."/>
            <person name="Xu C."/>
            <person name="Bowers J.E."/>
            <person name="Van der Hulst R."/>
            <person name="Ayyampalayam S."/>
            <person name="Mercati F."/>
            <person name="Riccardi P."/>
            <person name="McKain M.R."/>
            <person name="Kakrana A."/>
            <person name="Tang H."/>
            <person name="Ray J."/>
            <person name="Groenendijk J."/>
            <person name="Arikit S."/>
            <person name="Mathioni S.M."/>
            <person name="Nakano M."/>
            <person name="Shan H."/>
            <person name="Telgmann-Rauber A."/>
            <person name="Kanno A."/>
            <person name="Yue Z."/>
            <person name="Chen H."/>
            <person name="Li W."/>
            <person name="Chen Y."/>
            <person name="Xu X."/>
            <person name="Zhang Y."/>
            <person name="Luo S."/>
            <person name="Chen H."/>
            <person name="Gao J."/>
            <person name="Mao Z."/>
            <person name="Pires J.C."/>
            <person name="Luo M."/>
            <person name="Kudrna D."/>
            <person name="Wing R.A."/>
            <person name="Meyers B.C."/>
            <person name="Yi K."/>
            <person name="Kong H."/>
            <person name="Lavrijsen P."/>
            <person name="Sunseri F."/>
            <person name="Falavigna A."/>
            <person name="Ye Y."/>
            <person name="Leebens-Mack J.H."/>
            <person name="Chen G."/>
        </authorList>
    </citation>
    <scope>NUCLEOTIDE SEQUENCE [LARGE SCALE GENOMIC DNA]</scope>
    <source>
        <strain evidence="2">cv. DH0086</strain>
    </source>
</reference>
<dbReference type="AlphaFoldDB" id="A0A5P1EAA1"/>
<sequence length="117" mass="13231">MKFSRSSTQIRRVGKCGTQLRSWSRLRRIDGSFFTLVAPRPADPTILSRDPSPPLSFSSTSSTSLPPFVYISFKILRPIDGLRGVIETVQVESEFKRDLPQEEIEAGFTNQSHLYLV</sequence>
<dbReference type="EMBL" id="CM007387">
    <property type="protein sequence ID" value="ONK62788.1"/>
    <property type="molecule type" value="Genomic_DNA"/>
</dbReference>
<keyword evidence="2" id="KW-1185">Reference proteome</keyword>
<accession>A0A5P1EAA1</accession>
<evidence type="ECO:0000313" key="1">
    <source>
        <dbReference type="EMBL" id="ONK62788.1"/>
    </source>
</evidence>
<gene>
    <name evidence="1" type="ORF">A4U43_C07F8150</name>
</gene>
<evidence type="ECO:0000313" key="2">
    <source>
        <dbReference type="Proteomes" id="UP000243459"/>
    </source>
</evidence>
<protein>
    <submittedName>
        <fullName evidence="1">Uncharacterized protein</fullName>
    </submittedName>
</protein>
<dbReference type="Gramene" id="ONK62788">
    <property type="protein sequence ID" value="ONK62788"/>
    <property type="gene ID" value="A4U43_C07F8150"/>
</dbReference>
<name>A0A5P1EAA1_ASPOF</name>
<organism evidence="1 2">
    <name type="scientific">Asparagus officinalis</name>
    <name type="common">Garden asparagus</name>
    <dbReference type="NCBI Taxonomy" id="4686"/>
    <lineage>
        <taxon>Eukaryota</taxon>
        <taxon>Viridiplantae</taxon>
        <taxon>Streptophyta</taxon>
        <taxon>Embryophyta</taxon>
        <taxon>Tracheophyta</taxon>
        <taxon>Spermatophyta</taxon>
        <taxon>Magnoliopsida</taxon>
        <taxon>Liliopsida</taxon>
        <taxon>Asparagales</taxon>
        <taxon>Asparagaceae</taxon>
        <taxon>Asparagoideae</taxon>
        <taxon>Asparagus</taxon>
    </lineage>
</organism>